<evidence type="ECO:0000256" key="2">
    <source>
        <dbReference type="ARBA" id="ARBA00010617"/>
    </source>
</evidence>
<evidence type="ECO:0000256" key="3">
    <source>
        <dbReference type="ARBA" id="ARBA00022617"/>
    </source>
</evidence>
<organism evidence="11 12">
    <name type="scientific">Asbolus verrucosus</name>
    <name type="common">Desert ironclad beetle</name>
    <dbReference type="NCBI Taxonomy" id="1661398"/>
    <lineage>
        <taxon>Eukaryota</taxon>
        <taxon>Metazoa</taxon>
        <taxon>Ecdysozoa</taxon>
        <taxon>Arthropoda</taxon>
        <taxon>Hexapoda</taxon>
        <taxon>Insecta</taxon>
        <taxon>Pterygota</taxon>
        <taxon>Neoptera</taxon>
        <taxon>Endopterygota</taxon>
        <taxon>Coleoptera</taxon>
        <taxon>Polyphaga</taxon>
        <taxon>Cucujiformia</taxon>
        <taxon>Tenebrionidae</taxon>
        <taxon>Pimeliinae</taxon>
        <taxon>Asbolus</taxon>
    </lineage>
</organism>
<dbReference type="Gene3D" id="1.10.630.10">
    <property type="entry name" value="Cytochrome P450"/>
    <property type="match status" value="1"/>
</dbReference>
<keyword evidence="6 8" id="KW-0408">Iron</keyword>
<dbReference type="PRINTS" id="PR00463">
    <property type="entry name" value="EP450I"/>
</dbReference>
<dbReference type="STRING" id="1661398.A0A482VCP7"/>
<evidence type="ECO:0000256" key="1">
    <source>
        <dbReference type="ARBA" id="ARBA00001971"/>
    </source>
</evidence>
<dbReference type="Pfam" id="PF00067">
    <property type="entry name" value="p450"/>
    <property type="match status" value="1"/>
</dbReference>
<comment type="caution">
    <text evidence="11">The sequence shown here is derived from an EMBL/GenBank/DDBJ whole genome shotgun (WGS) entry which is preliminary data.</text>
</comment>
<keyword evidence="5 9" id="KW-0560">Oxidoreductase</keyword>
<dbReference type="PRINTS" id="PR00385">
    <property type="entry name" value="P450"/>
</dbReference>
<feature type="binding site" description="axial binding residue" evidence="8">
    <location>
        <position position="424"/>
    </location>
    <ligand>
        <name>heme</name>
        <dbReference type="ChEBI" id="CHEBI:30413"/>
    </ligand>
    <ligandPart>
        <name>Fe</name>
        <dbReference type="ChEBI" id="CHEBI:18248"/>
    </ligandPart>
</feature>
<feature type="transmembrane region" description="Helical" evidence="10">
    <location>
        <begin position="6"/>
        <end position="22"/>
    </location>
</feature>
<keyword evidence="10" id="KW-0472">Membrane</keyword>
<dbReference type="GO" id="GO:0004497">
    <property type="term" value="F:monooxygenase activity"/>
    <property type="evidence" value="ECO:0007669"/>
    <property type="project" value="UniProtKB-KW"/>
</dbReference>
<dbReference type="PROSITE" id="PS00086">
    <property type="entry name" value="CYTOCHROME_P450"/>
    <property type="match status" value="1"/>
</dbReference>
<evidence type="ECO:0000256" key="8">
    <source>
        <dbReference type="PIRSR" id="PIRSR602401-1"/>
    </source>
</evidence>
<evidence type="ECO:0000313" key="12">
    <source>
        <dbReference type="Proteomes" id="UP000292052"/>
    </source>
</evidence>
<name>A0A482VCP7_ASBVE</name>
<reference evidence="11 12" key="1">
    <citation type="submission" date="2017-03" db="EMBL/GenBank/DDBJ databases">
        <title>Genome of the blue death feigning beetle - Asbolus verrucosus.</title>
        <authorList>
            <person name="Rider S.D."/>
        </authorList>
    </citation>
    <scope>NUCLEOTIDE SEQUENCE [LARGE SCALE GENOMIC DNA]</scope>
    <source>
        <strain evidence="11">Butters</strain>
        <tissue evidence="11">Head and leg muscle</tissue>
    </source>
</reference>
<dbReference type="EMBL" id="QDEB01113573">
    <property type="protein sequence ID" value="RZB41289.1"/>
    <property type="molecule type" value="Genomic_DNA"/>
</dbReference>
<keyword evidence="12" id="KW-1185">Reference proteome</keyword>
<evidence type="ECO:0000313" key="11">
    <source>
        <dbReference type="EMBL" id="RZB41289.1"/>
    </source>
</evidence>
<dbReference type="AlphaFoldDB" id="A0A482VCP7"/>
<dbReference type="OrthoDB" id="1470350at2759"/>
<dbReference type="InterPro" id="IPR036396">
    <property type="entry name" value="Cyt_P450_sf"/>
</dbReference>
<dbReference type="PANTHER" id="PTHR24291:SF187">
    <property type="entry name" value="CYTOCHROME P450 4AE1-RELATED"/>
    <property type="match status" value="1"/>
</dbReference>
<sequence>MLVIVEVFITVLVTACLTWWIYSKNKNKDFFKNIPGPRPIPFLGNVLDFKSTTEILDVFMKYTRDYGSLVKVHLGPIDKGVLASDYKFLECVLSSTRILNKSDQYHSLRPWLGTGLLTSDEQFIDIFESGGNKLVQKLEKTVDQKSVDVYPYVTLCTLDIICETAMGTKINAQDNVNSVYVRSVKEMCKIIIERAFYPLQLFDVTYPLTKNYYIQKNALNILHKHTNNVITQRRKVLENKTEEVDDHSSFGTKKKKVFLDLLLEATVDGRPLTQEEIREEVDTFMFEGHDTTASAISFALFCLANHPEVQEKTFEEQEMLFGDNKNPTPTYADLQSMKYLEQVIKETLRLYPSVPFYSRKTNQPVEYNGTIIPEGVSINIFAYGIHRNPEYFEEPDRFNPSRFENVDGKLPYAFIPFSAGPRNCIGQKFAMLEMKSTISKIIRKFELRPASPQHKIILASEAVLKSANGIKISLSLRK</sequence>
<protein>
    <submittedName>
        <fullName evidence="11">Cytochrome P450 4c3-like</fullName>
    </submittedName>
</protein>
<dbReference type="GO" id="GO:0005506">
    <property type="term" value="F:iron ion binding"/>
    <property type="evidence" value="ECO:0007669"/>
    <property type="project" value="InterPro"/>
</dbReference>
<evidence type="ECO:0000256" key="4">
    <source>
        <dbReference type="ARBA" id="ARBA00022723"/>
    </source>
</evidence>
<evidence type="ECO:0000256" key="7">
    <source>
        <dbReference type="ARBA" id="ARBA00023033"/>
    </source>
</evidence>
<evidence type="ECO:0000256" key="10">
    <source>
        <dbReference type="SAM" id="Phobius"/>
    </source>
</evidence>
<dbReference type="InterPro" id="IPR050196">
    <property type="entry name" value="Cytochrome_P450_Monoox"/>
</dbReference>
<evidence type="ECO:0000256" key="6">
    <source>
        <dbReference type="ARBA" id="ARBA00023004"/>
    </source>
</evidence>
<dbReference type="SUPFAM" id="SSF48264">
    <property type="entry name" value="Cytochrome P450"/>
    <property type="match status" value="1"/>
</dbReference>
<gene>
    <name evidence="11" type="ORF">BDFB_003763</name>
</gene>
<dbReference type="PANTHER" id="PTHR24291">
    <property type="entry name" value="CYTOCHROME P450 FAMILY 4"/>
    <property type="match status" value="1"/>
</dbReference>
<dbReference type="InterPro" id="IPR002401">
    <property type="entry name" value="Cyt_P450_E_grp-I"/>
</dbReference>
<accession>A0A482VCP7</accession>
<dbReference type="InterPro" id="IPR017972">
    <property type="entry name" value="Cyt_P450_CS"/>
</dbReference>
<comment type="cofactor">
    <cofactor evidence="1 8">
        <name>heme</name>
        <dbReference type="ChEBI" id="CHEBI:30413"/>
    </cofactor>
</comment>
<dbReference type="GO" id="GO:0020037">
    <property type="term" value="F:heme binding"/>
    <property type="evidence" value="ECO:0007669"/>
    <property type="project" value="InterPro"/>
</dbReference>
<keyword evidence="10" id="KW-0812">Transmembrane</keyword>
<dbReference type="InterPro" id="IPR001128">
    <property type="entry name" value="Cyt_P450"/>
</dbReference>
<proteinExistence type="inferred from homology"/>
<dbReference type="CDD" id="cd20628">
    <property type="entry name" value="CYP4"/>
    <property type="match status" value="1"/>
</dbReference>
<evidence type="ECO:0000256" key="9">
    <source>
        <dbReference type="RuleBase" id="RU000461"/>
    </source>
</evidence>
<keyword evidence="10" id="KW-1133">Transmembrane helix</keyword>
<keyword evidence="3 8" id="KW-0349">Heme</keyword>
<dbReference type="Proteomes" id="UP000292052">
    <property type="component" value="Unassembled WGS sequence"/>
</dbReference>
<dbReference type="GO" id="GO:0016705">
    <property type="term" value="F:oxidoreductase activity, acting on paired donors, with incorporation or reduction of molecular oxygen"/>
    <property type="evidence" value="ECO:0007669"/>
    <property type="project" value="InterPro"/>
</dbReference>
<keyword evidence="4 8" id="KW-0479">Metal-binding</keyword>
<comment type="similarity">
    <text evidence="2 9">Belongs to the cytochrome P450 family.</text>
</comment>
<keyword evidence="7 9" id="KW-0503">Monooxygenase</keyword>
<evidence type="ECO:0000256" key="5">
    <source>
        <dbReference type="ARBA" id="ARBA00023002"/>
    </source>
</evidence>